<dbReference type="InterPro" id="IPR003594">
    <property type="entry name" value="HATPase_dom"/>
</dbReference>
<organism evidence="3 4">
    <name type="scientific">Streptomyces lienomycini</name>
    <dbReference type="NCBI Taxonomy" id="284035"/>
    <lineage>
        <taxon>Bacteria</taxon>
        <taxon>Bacillati</taxon>
        <taxon>Actinomycetota</taxon>
        <taxon>Actinomycetes</taxon>
        <taxon>Kitasatosporales</taxon>
        <taxon>Streptomycetaceae</taxon>
        <taxon>Streptomyces</taxon>
    </lineage>
</organism>
<dbReference type="SUPFAM" id="SSF55874">
    <property type="entry name" value="ATPase domain of HSP90 chaperone/DNA topoisomerase II/histidine kinase"/>
    <property type="match status" value="1"/>
</dbReference>
<dbReference type="CDD" id="cd16936">
    <property type="entry name" value="HATPase_RsbW-like"/>
    <property type="match status" value="1"/>
</dbReference>
<name>A0ABV9WVA1_9ACTN</name>
<evidence type="ECO:0000259" key="2">
    <source>
        <dbReference type="Pfam" id="PF13581"/>
    </source>
</evidence>
<dbReference type="PANTHER" id="PTHR35526">
    <property type="entry name" value="ANTI-SIGMA-F FACTOR RSBW-RELATED"/>
    <property type="match status" value="1"/>
</dbReference>
<evidence type="ECO:0000313" key="4">
    <source>
        <dbReference type="Proteomes" id="UP001595855"/>
    </source>
</evidence>
<dbReference type="InterPro" id="IPR036890">
    <property type="entry name" value="HATPase_C_sf"/>
</dbReference>
<reference evidence="4" key="1">
    <citation type="journal article" date="2019" name="Int. J. Syst. Evol. Microbiol.">
        <title>The Global Catalogue of Microorganisms (GCM) 10K type strain sequencing project: providing services to taxonomists for standard genome sequencing and annotation.</title>
        <authorList>
            <consortium name="The Broad Institute Genomics Platform"/>
            <consortium name="The Broad Institute Genome Sequencing Center for Infectious Disease"/>
            <person name="Wu L."/>
            <person name="Ma J."/>
        </authorList>
    </citation>
    <scope>NUCLEOTIDE SEQUENCE [LARGE SCALE GENOMIC DNA]</scope>
    <source>
        <strain evidence="4">CGMCC 4.1542</strain>
    </source>
</reference>
<keyword evidence="1" id="KW-0418">Kinase</keyword>
<evidence type="ECO:0000256" key="1">
    <source>
        <dbReference type="ARBA" id="ARBA00022527"/>
    </source>
</evidence>
<proteinExistence type="predicted"/>
<dbReference type="InterPro" id="IPR050267">
    <property type="entry name" value="Anti-sigma-factor_SerPK"/>
</dbReference>
<comment type="caution">
    <text evidence="3">The sequence shown here is derived from an EMBL/GenBank/DDBJ whole genome shotgun (WGS) entry which is preliminary data.</text>
</comment>
<feature type="domain" description="Histidine kinase/HSP90-like ATPase" evidence="2">
    <location>
        <begin position="24"/>
        <end position="137"/>
    </location>
</feature>
<dbReference type="GO" id="GO:0005524">
    <property type="term" value="F:ATP binding"/>
    <property type="evidence" value="ECO:0007669"/>
    <property type="project" value="UniProtKB-KW"/>
</dbReference>
<sequence length="163" mass="18348">MQSSPRLPLPTTAPRDTEWRLPRHARSVGRARALFREQAASWELPQDVTDTAELLLSELMTNAYRHAKVPAGREIWARCLLTDDHLRITVTDADTTLPKPAPACSDDESGRGLALVATLADDWGVEPRERGIGKMIWFHIRHGLHTQKRIQGLHPFPLHDVAE</sequence>
<dbReference type="Pfam" id="PF13581">
    <property type="entry name" value="HATPase_c_2"/>
    <property type="match status" value="1"/>
</dbReference>
<keyword evidence="3" id="KW-0067">ATP-binding</keyword>
<dbReference type="RefSeq" id="WP_271319931.1">
    <property type="nucleotide sequence ID" value="NZ_BAAATN010000004.1"/>
</dbReference>
<keyword evidence="1" id="KW-0723">Serine/threonine-protein kinase</keyword>
<protein>
    <submittedName>
        <fullName evidence="3">ATP-binding protein</fullName>
    </submittedName>
</protein>
<keyword evidence="3" id="KW-0547">Nucleotide-binding</keyword>
<dbReference type="Proteomes" id="UP001595855">
    <property type="component" value="Unassembled WGS sequence"/>
</dbReference>
<keyword evidence="1" id="KW-0808">Transferase</keyword>
<keyword evidence="4" id="KW-1185">Reference proteome</keyword>
<dbReference type="PANTHER" id="PTHR35526:SF3">
    <property type="entry name" value="ANTI-SIGMA-F FACTOR RSBW"/>
    <property type="match status" value="1"/>
</dbReference>
<evidence type="ECO:0000313" key="3">
    <source>
        <dbReference type="EMBL" id="MFC5015970.1"/>
    </source>
</evidence>
<gene>
    <name evidence="3" type="ORF">ACFPRC_13870</name>
</gene>
<dbReference type="Gene3D" id="3.30.565.10">
    <property type="entry name" value="Histidine kinase-like ATPase, C-terminal domain"/>
    <property type="match status" value="1"/>
</dbReference>
<accession>A0ABV9WVA1</accession>
<dbReference type="EMBL" id="JBHSJO010000001">
    <property type="protein sequence ID" value="MFC5015970.1"/>
    <property type="molecule type" value="Genomic_DNA"/>
</dbReference>